<dbReference type="PANTHER" id="PTHR30212">
    <property type="entry name" value="PROTEIN YIIM"/>
    <property type="match status" value="1"/>
</dbReference>
<proteinExistence type="predicted"/>
<evidence type="ECO:0000313" key="2">
    <source>
        <dbReference type="EMBL" id="PRO66289.1"/>
    </source>
</evidence>
<feature type="domain" description="MOSC" evidence="1">
    <location>
        <begin position="28"/>
        <end position="162"/>
    </location>
</feature>
<dbReference type="GO" id="GO:0003824">
    <property type="term" value="F:catalytic activity"/>
    <property type="evidence" value="ECO:0007669"/>
    <property type="project" value="InterPro"/>
</dbReference>
<dbReference type="Proteomes" id="UP000243650">
    <property type="component" value="Unassembled WGS sequence"/>
</dbReference>
<reference evidence="2 3" key="1">
    <citation type="submission" date="2018-03" db="EMBL/GenBank/DDBJ databases">
        <title>Bacillus urumqiensis sp. nov., a moderately haloalkaliphilic bacterium isolated from a salt lake.</title>
        <authorList>
            <person name="Zhao B."/>
            <person name="Liao Z."/>
        </authorList>
    </citation>
    <scope>NUCLEOTIDE SEQUENCE [LARGE SCALE GENOMIC DNA]</scope>
    <source>
        <strain evidence="2 3">BZ-SZ-XJ18</strain>
    </source>
</reference>
<keyword evidence="3" id="KW-1185">Reference proteome</keyword>
<organism evidence="2 3">
    <name type="scientific">Alkalicoccus urumqiensis</name>
    <name type="common">Bacillus urumqiensis</name>
    <dbReference type="NCBI Taxonomy" id="1548213"/>
    <lineage>
        <taxon>Bacteria</taxon>
        <taxon>Bacillati</taxon>
        <taxon>Bacillota</taxon>
        <taxon>Bacilli</taxon>
        <taxon>Bacillales</taxon>
        <taxon>Bacillaceae</taxon>
        <taxon>Alkalicoccus</taxon>
    </lineage>
</organism>
<dbReference type="AlphaFoldDB" id="A0A2P6MJ29"/>
<comment type="caution">
    <text evidence="2">The sequence shown here is derived from an EMBL/GenBank/DDBJ whole genome shotgun (WGS) entry which is preliminary data.</text>
</comment>
<dbReference type="PANTHER" id="PTHR30212:SF2">
    <property type="entry name" value="PROTEIN YIIM"/>
    <property type="match status" value="1"/>
</dbReference>
<dbReference type="Gene3D" id="2.40.33.20">
    <property type="entry name" value="PK beta-barrel domain-like"/>
    <property type="match status" value="1"/>
</dbReference>
<dbReference type="InterPro" id="IPR005302">
    <property type="entry name" value="MoCF_Sase_C"/>
</dbReference>
<dbReference type="OrthoDB" id="9786134at2"/>
<evidence type="ECO:0000313" key="3">
    <source>
        <dbReference type="Proteomes" id="UP000243650"/>
    </source>
</evidence>
<dbReference type="RefSeq" id="WP_105958479.1">
    <property type="nucleotide sequence ID" value="NZ_PVNS01000004.1"/>
</dbReference>
<name>A0A2P6MJ29_ALKUR</name>
<dbReference type="Pfam" id="PF03475">
    <property type="entry name" value="YiiM_3-alpha"/>
    <property type="match status" value="1"/>
</dbReference>
<dbReference type="GO" id="GO:0030151">
    <property type="term" value="F:molybdenum ion binding"/>
    <property type="evidence" value="ECO:0007669"/>
    <property type="project" value="InterPro"/>
</dbReference>
<accession>A0A2P6MJ29</accession>
<protein>
    <submittedName>
        <fullName evidence="2">MOSC domain-containing protein</fullName>
    </submittedName>
</protein>
<dbReference type="InterPro" id="IPR052353">
    <property type="entry name" value="Benzoxazolinone_Detox_Enz"/>
</dbReference>
<dbReference type="GO" id="GO:0030170">
    <property type="term" value="F:pyridoxal phosphate binding"/>
    <property type="evidence" value="ECO:0007669"/>
    <property type="project" value="InterPro"/>
</dbReference>
<dbReference type="SUPFAM" id="SSF50800">
    <property type="entry name" value="PK beta-barrel domain-like"/>
    <property type="match status" value="1"/>
</dbReference>
<sequence length="213" mass="23975">MKLRYVQVGKPQEVVWDGRPLYTAMEKYRVNGKVYLRKHQLEGDKQADDVNHGGRDKAVCLYPVEHVPYWEEVLHRKLPEAPFGENFTMEGMLEEEVNIGAQYRVGEALIEITQPRMPCHKLASRYEAPSLVKQVMDTGYSGFYAKVLEEGAVEAGDAVTFVQSGEQGVTVAEVNRAKHDPDAEAALIAHVLSEKALAAVWRAPLEAKLEKRR</sequence>
<evidence type="ECO:0000259" key="1">
    <source>
        <dbReference type="PROSITE" id="PS51340"/>
    </source>
</evidence>
<dbReference type="PROSITE" id="PS51340">
    <property type="entry name" value="MOSC"/>
    <property type="match status" value="1"/>
</dbReference>
<dbReference type="EMBL" id="PVNS01000004">
    <property type="protein sequence ID" value="PRO66289.1"/>
    <property type="molecule type" value="Genomic_DNA"/>
</dbReference>
<dbReference type="InterPro" id="IPR005163">
    <property type="entry name" value="Tri_helical_YiiM-like"/>
</dbReference>
<dbReference type="InterPro" id="IPR011037">
    <property type="entry name" value="Pyrv_Knase-like_insert_dom_sf"/>
</dbReference>
<gene>
    <name evidence="2" type="ORF">C6I21_05665</name>
</gene>
<dbReference type="Pfam" id="PF03473">
    <property type="entry name" value="MOSC"/>
    <property type="match status" value="1"/>
</dbReference>